<keyword evidence="1 2" id="KW-0147">Chitin-binding</keyword>
<accession>A0AAN7HJ43</accession>
<dbReference type="AlphaFoldDB" id="A0AAN7HJ43"/>
<feature type="chain" id="PRO_5043051623" evidence="3">
    <location>
        <begin position="18"/>
        <end position="128"/>
    </location>
</feature>
<dbReference type="InterPro" id="IPR018371">
    <property type="entry name" value="Chitin-binding_1_CS"/>
</dbReference>
<dbReference type="EMBL" id="MU857770">
    <property type="protein sequence ID" value="KAK4243935.1"/>
    <property type="molecule type" value="Genomic_DNA"/>
</dbReference>
<reference evidence="5" key="1">
    <citation type="journal article" date="2023" name="Mol. Phylogenet. Evol.">
        <title>Genome-scale phylogeny and comparative genomics of the fungal order Sordariales.</title>
        <authorList>
            <person name="Hensen N."/>
            <person name="Bonometti L."/>
            <person name="Westerberg I."/>
            <person name="Brannstrom I.O."/>
            <person name="Guillou S."/>
            <person name="Cros-Aarteil S."/>
            <person name="Calhoun S."/>
            <person name="Haridas S."/>
            <person name="Kuo A."/>
            <person name="Mondo S."/>
            <person name="Pangilinan J."/>
            <person name="Riley R."/>
            <person name="LaButti K."/>
            <person name="Andreopoulos B."/>
            <person name="Lipzen A."/>
            <person name="Chen C."/>
            <person name="Yan M."/>
            <person name="Daum C."/>
            <person name="Ng V."/>
            <person name="Clum A."/>
            <person name="Steindorff A."/>
            <person name="Ohm R.A."/>
            <person name="Martin F."/>
            <person name="Silar P."/>
            <person name="Natvig D.O."/>
            <person name="Lalanne C."/>
            <person name="Gautier V."/>
            <person name="Ament-Velasquez S.L."/>
            <person name="Kruys A."/>
            <person name="Hutchinson M.I."/>
            <person name="Powell A.J."/>
            <person name="Barry K."/>
            <person name="Miller A.N."/>
            <person name="Grigoriev I.V."/>
            <person name="Debuchy R."/>
            <person name="Gladieux P."/>
            <person name="Hiltunen Thoren M."/>
            <person name="Johannesson H."/>
        </authorList>
    </citation>
    <scope>NUCLEOTIDE SEQUENCE</scope>
    <source>
        <strain evidence="5">CBS 359.72</strain>
    </source>
</reference>
<keyword evidence="2" id="KW-1015">Disulfide bond</keyword>
<feature type="disulfide bond" evidence="2">
    <location>
        <begin position="43"/>
        <end position="58"/>
    </location>
</feature>
<dbReference type="PROSITE" id="PS50941">
    <property type="entry name" value="CHIT_BIND_I_2"/>
    <property type="match status" value="1"/>
</dbReference>
<protein>
    <submittedName>
        <fullName evidence="5">Carbohydrate-binding module family 18 protein</fullName>
    </submittedName>
</protein>
<feature type="disulfide bond" evidence="2">
    <location>
        <begin position="57"/>
        <end position="71"/>
    </location>
</feature>
<reference evidence="5" key="2">
    <citation type="submission" date="2023-05" db="EMBL/GenBank/DDBJ databases">
        <authorList>
            <consortium name="Lawrence Berkeley National Laboratory"/>
            <person name="Steindorff A."/>
            <person name="Hensen N."/>
            <person name="Bonometti L."/>
            <person name="Westerberg I."/>
            <person name="Brannstrom I.O."/>
            <person name="Guillou S."/>
            <person name="Cros-Aarteil S."/>
            <person name="Calhoun S."/>
            <person name="Haridas S."/>
            <person name="Kuo A."/>
            <person name="Mondo S."/>
            <person name="Pangilinan J."/>
            <person name="Riley R."/>
            <person name="Labutti K."/>
            <person name="Andreopoulos B."/>
            <person name="Lipzen A."/>
            <person name="Chen C."/>
            <person name="Yanf M."/>
            <person name="Daum C."/>
            <person name="Ng V."/>
            <person name="Clum A."/>
            <person name="Ohm R."/>
            <person name="Martin F."/>
            <person name="Silar P."/>
            <person name="Natvig D."/>
            <person name="Lalanne C."/>
            <person name="Gautier V."/>
            <person name="Ament-Velasquez S.L."/>
            <person name="Kruys A."/>
            <person name="Hutchinson M.I."/>
            <person name="Powell A.J."/>
            <person name="Barry K."/>
            <person name="Miller A.N."/>
            <person name="Grigoriev I.V."/>
            <person name="Debuchy R."/>
            <person name="Gladieux P."/>
            <person name="Thoren M.H."/>
            <person name="Johannesson H."/>
        </authorList>
    </citation>
    <scope>NUCLEOTIDE SEQUENCE</scope>
    <source>
        <strain evidence="5">CBS 359.72</strain>
    </source>
</reference>
<evidence type="ECO:0000256" key="3">
    <source>
        <dbReference type="SAM" id="SignalP"/>
    </source>
</evidence>
<gene>
    <name evidence="5" type="ORF">C7999DRAFT_44349</name>
</gene>
<keyword evidence="3" id="KW-0732">Signal</keyword>
<evidence type="ECO:0000313" key="6">
    <source>
        <dbReference type="Proteomes" id="UP001303647"/>
    </source>
</evidence>
<evidence type="ECO:0000259" key="4">
    <source>
        <dbReference type="PROSITE" id="PS50941"/>
    </source>
</evidence>
<feature type="domain" description="Chitin-binding type-1" evidence="4">
    <location>
        <begin position="40"/>
        <end position="90"/>
    </location>
</feature>
<feature type="signal peptide" evidence="3">
    <location>
        <begin position="1"/>
        <end position="17"/>
    </location>
</feature>
<comment type="caution">
    <text evidence="2">Lacks conserved residue(s) required for the propagation of feature annotation.</text>
</comment>
<dbReference type="Pfam" id="PF00187">
    <property type="entry name" value="Chitin_bind_1"/>
    <property type="match status" value="1"/>
</dbReference>
<dbReference type="GO" id="GO:0008061">
    <property type="term" value="F:chitin binding"/>
    <property type="evidence" value="ECO:0007669"/>
    <property type="project" value="UniProtKB-UniRule"/>
</dbReference>
<dbReference type="InterPro" id="IPR001002">
    <property type="entry name" value="Chitin-bd_1"/>
</dbReference>
<evidence type="ECO:0000313" key="5">
    <source>
        <dbReference type="EMBL" id="KAK4243935.1"/>
    </source>
</evidence>
<dbReference type="PROSITE" id="PS00026">
    <property type="entry name" value="CHIT_BIND_I_1"/>
    <property type="match status" value="1"/>
</dbReference>
<dbReference type="InterPro" id="IPR036861">
    <property type="entry name" value="Endochitinase-like_sf"/>
</dbReference>
<sequence>MLPRLATLLLLPIGAFAAAVSSEKQTLRTTSLSRREVSPDNTCGGDDGYTCPEELACCSQHGYCGATDEFCLTTAGCQADYSNSTAACHEPVPGESVSVDGTCGTEGAGTEGYRCPANATVTSCCSAA</sequence>
<evidence type="ECO:0000256" key="2">
    <source>
        <dbReference type="PROSITE-ProRule" id="PRU00261"/>
    </source>
</evidence>
<comment type="caution">
    <text evidence="5">The sequence shown here is derived from an EMBL/GenBank/DDBJ whole genome shotgun (WGS) entry which is preliminary data.</text>
</comment>
<proteinExistence type="predicted"/>
<dbReference type="SUPFAM" id="SSF57016">
    <property type="entry name" value="Plant lectins/antimicrobial peptides"/>
    <property type="match status" value="1"/>
</dbReference>
<name>A0AAN7HJ43_9PEZI</name>
<dbReference type="Gene3D" id="3.30.60.10">
    <property type="entry name" value="Endochitinase-like"/>
    <property type="match status" value="1"/>
</dbReference>
<keyword evidence="6" id="KW-1185">Reference proteome</keyword>
<evidence type="ECO:0000256" key="1">
    <source>
        <dbReference type="ARBA" id="ARBA00022669"/>
    </source>
</evidence>
<organism evidence="5 6">
    <name type="scientific">Corynascus novoguineensis</name>
    <dbReference type="NCBI Taxonomy" id="1126955"/>
    <lineage>
        <taxon>Eukaryota</taxon>
        <taxon>Fungi</taxon>
        <taxon>Dikarya</taxon>
        <taxon>Ascomycota</taxon>
        <taxon>Pezizomycotina</taxon>
        <taxon>Sordariomycetes</taxon>
        <taxon>Sordariomycetidae</taxon>
        <taxon>Sordariales</taxon>
        <taxon>Chaetomiaceae</taxon>
        <taxon>Corynascus</taxon>
    </lineage>
</organism>
<dbReference type="Proteomes" id="UP001303647">
    <property type="component" value="Unassembled WGS sequence"/>
</dbReference>